<dbReference type="SUPFAM" id="SSF52743">
    <property type="entry name" value="Subtilisin-like"/>
    <property type="match status" value="1"/>
</dbReference>
<organism evidence="10 11">
    <name type="scientific">Platanthera guangdongensis</name>
    <dbReference type="NCBI Taxonomy" id="2320717"/>
    <lineage>
        <taxon>Eukaryota</taxon>
        <taxon>Viridiplantae</taxon>
        <taxon>Streptophyta</taxon>
        <taxon>Embryophyta</taxon>
        <taxon>Tracheophyta</taxon>
        <taxon>Spermatophyta</taxon>
        <taxon>Magnoliopsida</taxon>
        <taxon>Liliopsida</taxon>
        <taxon>Asparagales</taxon>
        <taxon>Orchidaceae</taxon>
        <taxon>Orchidoideae</taxon>
        <taxon>Orchideae</taxon>
        <taxon>Orchidinae</taxon>
        <taxon>Platanthera</taxon>
    </lineage>
</organism>
<dbReference type="PANTHER" id="PTHR10795">
    <property type="entry name" value="PROPROTEIN CONVERTASE SUBTILISIN/KEXIN"/>
    <property type="match status" value="1"/>
</dbReference>
<evidence type="ECO:0000256" key="4">
    <source>
        <dbReference type="ARBA" id="ARBA00022801"/>
    </source>
</evidence>
<keyword evidence="3" id="KW-0732">Signal</keyword>
<keyword evidence="11" id="KW-1185">Reference proteome</keyword>
<dbReference type="Gene3D" id="3.50.30.30">
    <property type="match status" value="1"/>
</dbReference>
<dbReference type="PROSITE" id="PS00138">
    <property type="entry name" value="SUBTILASE_SER"/>
    <property type="match status" value="1"/>
</dbReference>
<gene>
    <name evidence="10" type="ORF">KSP40_PGU019293</name>
</gene>
<evidence type="ECO:0000259" key="8">
    <source>
        <dbReference type="Pfam" id="PF00082"/>
    </source>
</evidence>
<protein>
    <recommendedName>
        <fullName evidence="12">Cucumisin</fullName>
    </recommendedName>
</protein>
<feature type="active site" description="Charge relay system" evidence="6">
    <location>
        <position position="241"/>
    </location>
</feature>
<dbReference type="PRINTS" id="PR00723">
    <property type="entry name" value="SUBTILISIN"/>
</dbReference>
<feature type="domain" description="Subtilisin-like protease fibronectin type-III" evidence="9">
    <location>
        <begin position="650"/>
        <end position="745"/>
    </location>
</feature>
<dbReference type="InterPro" id="IPR045051">
    <property type="entry name" value="SBT"/>
</dbReference>
<dbReference type="Gene3D" id="3.40.50.200">
    <property type="entry name" value="Peptidase S8/S53 domain"/>
    <property type="match status" value="2"/>
</dbReference>
<evidence type="ECO:0000259" key="9">
    <source>
        <dbReference type="Pfam" id="PF17766"/>
    </source>
</evidence>
<evidence type="ECO:0000313" key="11">
    <source>
        <dbReference type="Proteomes" id="UP001412067"/>
    </source>
</evidence>
<evidence type="ECO:0008006" key="12">
    <source>
        <dbReference type="Google" id="ProtNLM"/>
    </source>
</evidence>
<comment type="similarity">
    <text evidence="1 6">Belongs to the peptidase S8 family.</text>
</comment>
<proteinExistence type="inferred from homology"/>
<dbReference type="InterPro" id="IPR000209">
    <property type="entry name" value="Peptidase_S8/S53_dom"/>
</dbReference>
<feature type="domain" description="Peptidase S8/S53" evidence="8">
    <location>
        <begin position="281"/>
        <end position="569"/>
    </location>
</feature>
<dbReference type="Pfam" id="PF00082">
    <property type="entry name" value="Peptidase_S8"/>
    <property type="match status" value="1"/>
</dbReference>
<keyword evidence="5 6" id="KW-0720">Serine protease</keyword>
<evidence type="ECO:0000256" key="3">
    <source>
        <dbReference type="ARBA" id="ARBA00022729"/>
    </source>
</evidence>
<dbReference type="PROSITE" id="PS51892">
    <property type="entry name" value="SUBTILASE"/>
    <property type="match status" value="1"/>
</dbReference>
<evidence type="ECO:0000313" key="10">
    <source>
        <dbReference type="EMBL" id="KAK8955124.1"/>
    </source>
</evidence>
<keyword evidence="2 6" id="KW-0645">Protease</keyword>
<reference evidence="10 11" key="1">
    <citation type="journal article" date="2022" name="Nat. Plants">
        <title>Genomes of leafy and leafless Platanthera orchids illuminate the evolution of mycoheterotrophy.</title>
        <authorList>
            <person name="Li M.H."/>
            <person name="Liu K.W."/>
            <person name="Li Z."/>
            <person name="Lu H.C."/>
            <person name="Ye Q.L."/>
            <person name="Zhang D."/>
            <person name="Wang J.Y."/>
            <person name="Li Y.F."/>
            <person name="Zhong Z.M."/>
            <person name="Liu X."/>
            <person name="Yu X."/>
            <person name="Liu D.K."/>
            <person name="Tu X.D."/>
            <person name="Liu B."/>
            <person name="Hao Y."/>
            <person name="Liao X.Y."/>
            <person name="Jiang Y.T."/>
            <person name="Sun W.H."/>
            <person name="Chen J."/>
            <person name="Chen Y.Q."/>
            <person name="Ai Y."/>
            <person name="Zhai J.W."/>
            <person name="Wu S.S."/>
            <person name="Zhou Z."/>
            <person name="Hsiao Y.Y."/>
            <person name="Wu W.L."/>
            <person name="Chen Y.Y."/>
            <person name="Lin Y.F."/>
            <person name="Hsu J.L."/>
            <person name="Li C.Y."/>
            <person name="Wang Z.W."/>
            <person name="Zhao X."/>
            <person name="Zhong W.Y."/>
            <person name="Ma X.K."/>
            <person name="Ma L."/>
            <person name="Huang J."/>
            <person name="Chen G.Z."/>
            <person name="Huang M.Z."/>
            <person name="Huang L."/>
            <person name="Peng D.H."/>
            <person name="Luo Y.B."/>
            <person name="Zou S.Q."/>
            <person name="Chen S.P."/>
            <person name="Lan S."/>
            <person name="Tsai W.C."/>
            <person name="Van de Peer Y."/>
            <person name="Liu Z.J."/>
        </authorList>
    </citation>
    <scope>NUCLEOTIDE SEQUENCE [LARGE SCALE GENOMIC DNA]</scope>
    <source>
        <strain evidence="10">Lor288</strain>
    </source>
</reference>
<comment type="caution">
    <text evidence="10">The sequence shown here is derived from an EMBL/GenBank/DDBJ whole genome shotgun (WGS) entry which is preliminary data.</text>
</comment>
<dbReference type="CDD" id="cd02120">
    <property type="entry name" value="PA_subtilisin_like"/>
    <property type="match status" value="1"/>
</dbReference>
<feature type="compositionally biased region" description="Basic and acidic residues" evidence="7">
    <location>
        <begin position="17"/>
        <end position="26"/>
    </location>
</feature>
<dbReference type="Proteomes" id="UP001412067">
    <property type="component" value="Unassembled WGS sequence"/>
</dbReference>
<name>A0ABR2LZW7_9ASPA</name>
<feature type="active site" description="Charge relay system" evidence="6">
    <location>
        <position position="554"/>
    </location>
</feature>
<feature type="active site" description="Charge relay system" evidence="6">
    <location>
        <position position="148"/>
    </location>
</feature>
<evidence type="ECO:0000256" key="5">
    <source>
        <dbReference type="ARBA" id="ARBA00022825"/>
    </source>
</evidence>
<evidence type="ECO:0000256" key="2">
    <source>
        <dbReference type="ARBA" id="ARBA00022670"/>
    </source>
</evidence>
<dbReference type="Pfam" id="PF17766">
    <property type="entry name" value="fn3_6"/>
    <property type="match status" value="1"/>
</dbReference>
<accession>A0ABR2LZW7</accession>
<dbReference type="InterPro" id="IPR023828">
    <property type="entry name" value="Peptidase_S8_Ser-AS"/>
</dbReference>
<dbReference type="Gene3D" id="2.60.40.2310">
    <property type="match status" value="1"/>
</dbReference>
<feature type="region of interest" description="Disordered" evidence="7">
    <location>
        <begin position="16"/>
        <end position="59"/>
    </location>
</feature>
<evidence type="ECO:0000256" key="6">
    <source>
        <dbReference type="PROSITE-ProRule" id="PRU01240"/>
    </source>
</evidence>
<dbReference type="InterPro" id="IPR041469">
    <property type="entry name" value="Subtilisin-like_FN3"/>
</dbReference>
<dbReference type="InterPro" id="IPR015500">
    <property type="entry name" value="Peptidase_S8_subtilisin-rel"/>
</dbReference>
<sequence length="750" mass="81085">MQKKWDLSRWQQIDNGSEQRRWRNSREAAAAADLHGGGTCEESNDLEHSDEHSGGSLDLVPTRTSGVGIYRAAVAFRFSNGNPFLILILLVICSRKNPKKNRGMDEVVSVFPSKRKRLHTTRSWNFLGFPSSVPRAPFESDVIIGMIDSGIWPESKSFDDTGFGPPPSKWKGVYTGELSVQGEADVRQLRVHEYYLQKLSRPCLQPPLEEDHWSPILPLQYNTCRRRNTLTARQFGPRNSHILHCGGHWCPPCKLFRPCRGHCSRRGTVCKNRSLQSCWHGCYDADILSAFDDAIADGVDIISISIGTQGVIDYFNNSIAIGSFHAMKKNILTSSSAGNAGPNRSTIENYAPWMLTVAASTIDRKFTAQTQLGDGLNYKGLAINTLGLNGVMYPLIYGGDAPNASAGVSPSNSSTCDLGTLDGKLVKGKVVLCSEVRSGLGPRLAGAVGAIMQGNSLNDYADQFLVPVVVLGSNDTTHILNYVKKFSNNPTASISKSRGMFDPEAPYVVSFSSRGPNPLTSNILKPDLAAPGVSILAAWKPSPGVDYVIFSGTSMACPHASGAAAYESQNARCSTAHVMSPSKNVDAEFAYGAGQLNPLAATKPGLVYDVGEKDYVTMLCAEGYNATNLRAITGDSSACTSATNATVLGLNYPSVALLVKHGKSFSNSFQRTVTNVGNSNSIYKATVSAPACIKISVEPDILYFETLFEKKSFIIKIEGDAKETILSASLIWSDGFYNVRSPIVVVLGLE</sequence>
<dbReference type="InterPro" id="IPR036852">
    <property type="entry name" value="Peptidase_S8/S53_dom_sf"/>
</dbReference>
<evidence type="ECO:0000256" key="7">
    <source>
        <dbReference type="SAM" id="MobiDB-lite"/>
    </source>
</evidence>
<dbReference type="EMBL" id="JBBWWR010000013">
    <property type="protein sequence ID" value="KAK8955124.1"/>
    <property type="molecule type" value="Genomic_DNA"/>
</dbReference>
<keyword evidence="4 6" id="KW-0378">Hydrolase</keyword>
<evidence type="ECO:0000256" key="1">
    <source>
        <dbReference type="ARBA" id="ARBA00011073"/>
    </source>
</evidence>